<evidence type="ECO:0000256" key="6">
    <source>
        <dbReference type="ARBA" id="ARBA00023134"/>
    </source>
</evidence>
<name>C1N9P4_MICPC</name>
<organism evidence="13">
    <name type="scientific">Micromonas pusilla (strain CCMP1545)</name>
    <name type="common">Picoplanktonic green alga</name>
    <dbReference type="NCBI Taxonomy" id="564608"/>
    <lineage>
        <taxon>Eukaryota</taxon>
        <taxon>Viridiplantae</taxon>
        <taxon>Chlorophyta</taxon>
        <taxon>Mamiellophyceae</taxon>
        <taxon>Mamiellales</taxon>
        <taxon>Mamiellaceae</taxon>
        <taxon>Micromonas</taxon>
    </lineage>
</organism>
<dbReference type="EMBL" id="GG663752">
    <property type="protein sequence ID" value="EEH50984.1"/>
    <property type="molecule type" value="Genomic_DNA"/>
</dbReference>
<dbReference type="InterPro" id="IPR046758">
    <property type="entry name" value="Sey1/RHD3-like_3HB"/>
</dbReference>
<dbReference type="InterPro" id="IPR030386">
    <property type="entry name" value="G_GB1_RHD3_dom"/>
</dbReference>
<dbReference type="GO" id="GO:0005525">
    <property type="term" value="F:GTP binding"/>
    <property type="evidence" value="ECO:0007669"/>
    <property type="project" value="UniProtKB-KW"/>
</dbReference>
<feature type="transmembrane region" description="Helical" evidence="10">
    <location>
        <begin position="745"/>
        <end position="765"/>
    </location>
</feature>
<dbReference type="OrthoDB" id="1597724at2759"/>
<dbReference type="Pfam" id="PF20428">
    <property type="entry name" value="Sey1_3HB"/>
    <property type="match status" value="1"/>
</dbReference>
<evidence type="ECO:0000256" key="3">
    <source>
        <dbReference type="ARBA" id="ARBA00022801"/>
    </source>
</evidence>
<dbReference type="GO" id="GO:0005783">
    <property type="term" value="C:endoplasmic reticulum"/>
    <property type="evidence" value="ECO:0007669"/>
    <property type="project" value="TreeGrafter"/>
</dbReference>
<feature type="transmembrane region" description="Helical" evidence="10">
    <location>
        <begin position="717"/>
        <end position="733"/>
    </location>
</feature>
<dbReference type="SUPFAM" id="SSF52540">
    <property type="entry name" value="P-loop containing nucleoside triphosphate hydrolases"/>
    <property type="match status" value="1"/>
</dbReference>
<keyword evidence="2" id="KW-0547">Nucleotide-binding</keyword>
<dbReference type="PANTHER" id="PTHR45923">
    <property type="entry name" value="PROTEIN SEY1"/>
    <property type="match status" value="1"/>
</dbReference>
<feature type="region of interest" description="Disordered" evidence="9">
    <location>
        <begin position="405"/>
        <end position="429"/>
    </location>
</feature>
<evidence type="ECO:0000256" key="5">
    <source>
        <dbReference type="ARBA" id="ARBA00022989"/>
    </source>
</evidence>
<evidence type="ECO:0000256" key="9">
    <source>
        <dbReference type="SAM" id="MobiDB-lite"/>
    </source>
</evidence>
<keyword evidence="6" id="KW-0342">GTP-binding</keyword>
<dbReference type="GO" id="GO:0003924">
    <property type="term" value="F:GTPase activity"/>
    <property type="evidence" value="ECO:0007669"/>
    <property type="project" value="TreeGrafter"/>
</dbReference>
<dbReference type="CDD" id="cd01851">
    <property type="entry name" value="GBP"/>
    <property type="match status" value="1"/>
</dbReference>
<keyword evidence="13" id="KW-1185">Reference proteome</keyword>
<dbReference type="OMA" id="SYAHEEE"/>
<evidence type="ECO:0000256" key="10">
    <source>
        <dbReference type="SAM" id="Phobius"/>
    </source>
</evidence>
<dbReference type="GO" id="GO:0016320">
    <property type="term" value="P:endoplasmic reticulum membrane fusion"/>
    <property type="evidence" value="ECO:0007669"/>
    <property type="project" value="TreeGrafter"/>
</dbReference>
<evidence type="ECO:0000313" key="13">
    <source>
        <dbReference type="Proteomes" id="UP000001876"/>
    </source>
</evidence>
<feature type="region of interest" description="Disordered" evidence="9">
    <location>
        <begin position="626"/>
        <end position="651"/>
    </location>
</feature>
<keyword evidence="5 10" id="KW-1133">Transmembrane helix</keyword>
<protein>
    <submittedName>
        <fullName evidence="12">Predicted protein</fullName>
    </submittedName>
</protein>
<dbReference type="STRING" id="564608.C1N9P4"/>
<dbReference type="PROSITE" id="PS51715">
    <property type="entry name" value="G_GB1_RHD3"/>
    <property type="match status" value="1"/>
</dbReference>
<dbReference type="KEGG" id="mpp:MICPUCDRAFT_23802"/>
<keyword evidence="7 10" id="KW-0472">Membrane</keyword>
<dbReference type="Gene3D" id="3.40.50.300">
    <property type="entry name" value="P-loop containing nucleotide triphosphate hydrolases"/>
    <property type="match status" value="1"/>
</dbReference>
<dbReference type="InterPro" id="IPR008803">
    <property type="entry name" value="RHD3/Sey1"/>
</dbReference>
<evidence type="ECO:0000259" key="11">
    <source>
        <dbReference type="PROSITE" id="PS51715"/>
    </source>
</evidence>
<evidence type="ECO:0000256" key="4">
    <source>
        <dbReference type="ARBA" id="ARBA00022824"/>
    </source>
</evidence>
<keyword evidence="1 10" id="KW-0812">Transmembrane</keyword>
<dbReference type="InterPro" id="IPR027417">
    <property type="entry name" value="P-loop_NTPase"/>
</dbReference>
<dbReference type="AlphaFoldDB" id="C1N9P4"/>
<dbReference type="Proteomes" id="UP000001876">
    <property type="component" value="Unassembled WGS sequence"/>
</dbReference>
<dbReference type="PANTHER" id="PTHR45923:SF2">
    <property type="entry name" value="PROTEIN SEY1"/>
    <property type="match status" value="1"/>
</dbReference>
<reference evidence="12 13" key="1">
    <citation type="journal article" date="2009" name="Science">
        <title>Green evolution and dynamic adaptations revealed by genomes of the marine picoeukaryotes Micromonas.</title>
        <authorList>
            <person name="Worden A.Z."/>
            <person name="Lee J.H."/>
            <person name="Mock T."/>
            <person name="Rouze P."/>
            <person name="Simmons M.P."/>
            <person name="Aerts A.L."/>
            <person name="Allen A.E."/>
            <person name="Cuvelier M.L."/>
            <person name="Derelle E."/>
            <person name="Everett M.V."/>
            <person name="Foulon E."/>
            <person name="Grimwood J."/>
            <person name="Gundlach H."/>
            <person name="Henrissat B."/>
            <person name="Napoli C."/>
            <person name="McDonald S.M."/>
            <person name="Parker M.S."/>
            <person name="Rombauts S."/>
            <person name="Salamov A."/>
            <person name="Von Dassow P."/>
            <person name="Badger J.H."/>
            <person name="Coutinho P.M."/>
            <person name="Demir E."/>
            <person name="Dubchak I."/>
            <person name="Gentemann C."/>
            <person name="Eikrem W."/>
            <person name="Gready J.E."/>
            <person name="John U."/>
            <person name="Lanier W."/>
            <person name="Lindquist E.A."/>
            <person name="Lucas S."/>
            <person name="Mayer K.F."/>
            <person name="Moreau H."/>
            <person name="Not F."/>
            <person name="Otillar R."/>
            <person name="Panaud O."/>
            <person name="Pangilinan J."/>
            <person name="Paulsen I."/>
            <person name="Piegu B."/>
            <person name="Poliakov A."/>
            <person name="Robbens S."/>
            <person name="Schmutz J."/>
            <person name="Toulza E."/>
            <person name="Wyss T."/>
            <person name="Zelensky A."/>
            <person name="Zhou K."/>
            <person name="Armbrust E.V."/>
            <person name="Bhattacharya D."/>
            <person name="Goodenough U.W."/>
            <person name="Van de Peer Y."/>
            <person name="Grigoriev I.V."/>
        </authorList>
    </citation>
    <scope>NUCLEOTIDE SEQUENCE [LARGE SCALE GENOMIC DNA]</scope>
    <source>
        <strain evidence="12 13">CCMP1545</strain>
    </source>
</reference>
<gene>
    <name evidence="12" type="ORF">MICPUCDRAFT_23802</name>
</gene>
<dbReference type="GeneID" id="9690091"/>
<sequence length="822" mass="88593">MASSSPSGSPPPPPATHQLITASGDLLEPPLHAYLSSLPNGEDYLRWNDAYQVVAIMGPQSSGKSTLLNHVFGVRFDEMNADLGRSQTTKGVWLSRAASGGDDAAVPTLVMDLEGTDGRERGEDDTAFEKQTALFAMAAADVLLVNMWCNDIGREVASGKPLLKTIFQVNLKVFNPKKTTLLFVIRDKSRTPLEMLEANLREDLDRIWTAMKKPEKHADAAFDAFFTLKFVALSHYEHAHEKFVEDAEALRERFSLPPSDPRSLRPSGDDGRAAVPAAGLVVSWREAWRAVKENRDLDLPAHNVMVATVRCEEIARERLACVASDREIAHLSAAVASGPGPRGIAETLTGLTRSALEKYDEDAGYFDATVRNAKRRELASRLVLALRKIVAKHLTHWRDAIADAVPNDGDDGDDESGGAKTASGAAVDADVDESDADAAAAAATWSRVAAVATAELERELAAIVSAERKTRVDEDVRAIERVMERHVAADVSSLLDDAPADAWAKLEKILLAAAKKYVGVVSRTLAGFELDATELAALTTAMAKRVHETVDARVRDAASPTCVVESMKTAFSRGLPKTWRANDDVAAANARARREAVRVLGLLAVCRLPAWRGEKANLVTNDVAASDSRAGATDDDDDDGFPGEWPGAKDEDVMLSPAQCKRAWKKFESEIAYAVSQALNAVEAAARGGSPSAPAWMIALLIVCGFDEMMWLLRHPFSATLLLAVFLFGRALYNNLDVEAAMKMGVIPGLVFLSTKIIPTAIVVLKRLMDEGNNAPIAVADAAGKAKVETDPGGGGSPGERPEVRSIHWFPYDRVGEVDADP</sequence>
<keyword evidence="3" id="KW-0378">Hydrolase</keyword>
<accession>C1N9P4</accession>
<feature type="region of interest" description="Disordered" evidence="9">
    <location>
        <begin position="786"/>
        <end position="806"/>
    </location>
</feature>
<proteinExistence type="inferred from homology"/>
<dbReference type="RefSeq" id="XP_003064650.1">
    <property type="nucleotide sequence ID" value="XM_003064604.1"/>
</dbReference>
<evidence type="ECO:0000313" key="12">
    <source>
        <dbReference type="EMBL" id="EEH50984.1"/>
    </source>
</evidence>
<evidence type="ECO:0000256" key="8">
    <source>
        <dbReference type="PROSITE-ProRule" id="PRU01052"/>
    </source>
</evidence>
<keyword evidence="4" id="KW-0256">Endoplasmic reticulum</keyword>
<comment type="similarity">
    <text evidence="8">Belongs to the TRAFAC class dynamin-like GTPase superfamily. GB1/RHD3 GTPase family.</text>
</comment>
<dbReference type="Pfam" id="PF05879">
    <property type="entry name" value="RHD3_GTPase"/>
    <property type="match status" value="1"/>
</dbReference>
<feature type="domain" description="GB1/RHD3-type G" evidence="11">
    <location>
        <begin position="48"/>
        <end position="265"/>
    </location>
</feature>
<evidence type="ECO:0000256" key="1">
    <source>
        <dbReference type="ARBA" id="ARBA00022692"/>
    </source>
</evidence>
<evidence type="ECO:0000256" key="7">
    <source>
        <dbReference type="ARBA" id="ARBA00023136"/>
    </source>
</evidence>
<evidence type="ECO:0000256" key="2">
    <source>
        <dbReference type="ARBA" id="ARBA00022741"/>
    </source>
</evidence>
<dbReference type="eggNOG" id="KOG2203">
    <property type="taxonomic scope" value="Eukaryota"/>
</dbReference>